<keyword evidence="7" id="KW-0963">Cytoplasm</keyword>
<comment type="function">
    <text evidence="7">Catalyzes the transfer of the enolpyruvyl moiety of phosphoenolpyruvate (PEP) to the 5-hydroxyl of shikimate-3-phosphate (S3P) to produce enolpyruvyl shikimate-3-phosphate and inorganic phosphate.</text>
</comment>
<comment type="subcellular location">
    <subcellularLocation>
        <location evidence="7">Cytoplasm</location>
    </subcellularLocation>
</comment>
<dbReference type="InterPro" id="IPR006264">
    <property type="entry name" value="EPSP_synthase"/>
</dbReference>
<evidence type="ECO:0000256" key="5">
    <source>
        <dbReference type="ARBA" id="ARBA00023141"/>
    </source>
</evidence>
<keyword evidence="4 7" id="KW-0808">Transferase</keyword>
<dbReference type="Proteomes" id="UP000054262">
    <property type="component" value="Unassembled WGS sequence"/>
</dbReference>
<feature type="binding site" evidence="7">
    <location>
        <position position="168"/>
    </location>
    <ligand>
        <name>3-phosphoshikimate</name>
        <dbReference type="ChEBI" id="CHEBI:145989"/>
    </ligand>
</feature>
<gene>
    <name evidence="7" type="primary">aroA</name>
    <name evidence="9" type="ORF">MB2181_03485</name>
</gene>
<dbReference type="OrthoDB" id="9809920at2"/>
<proteinExistence type="inferred from homology"/>
<comment type="pathway">
    <text evidence="1 7">Metabolic intermediate biosynthesis; chorismate biosynthesis; chorismate from D-erythrose 4-phosphate and phosphoenolpyruvate: step 6/7.</text>
</comment>
<comment type="similarity">
    <text evidence="2 7">Belongs to the EPSP synthase family.</text>
</comment>
<dbReference type="NCBIfam" id="TIGR01356">
    <property type="entry name" value="aroA"/>
    <property type="match status" value="1"/>
</dbReference>
<dbReference type="AlphaFoldDB" id="A0P6E4"/>
<dbReference type="GO" id="GO:0009073">
    <property type="term" value="P:aromatic amino acid family biosynthetic process"/>
    <property type="evidence" value="ECO:0007669"/>
    <property type="project" value="UniProtKB-KW"/>
</dbReference>
<comment type="catalytic activity">
    <reaction evidence="6">
        <text>3-phosphoshikimate + phosphoenolpyruvate = 5-O-(1-carboxyvinyl)-3-phosphoshikimate + phosphate</text>
        <dbReference type="Rhea" id="RHEA:21256"/>
        <dbReference type="ChEBI" id="CHEBI:43474"/>
        <dbReference type="ChEBI" id="CHEBI:57701"/>
        <dbReference type="ChEBI" id="CHEBI:58702"/>
        <dbReference type="ChEBI" id="CHEBI:145989"/>
        <dbReference type="EC" id="2.5.1.19"/>
    </reaction>
    <physiologicalReaction direction="left-to-right" evidence="6">
        <dbReference type="Rhea" id="RHEA:21257"/>
    </physiologicalReaction>
</comment>
<dbReference type="PIRSF" id="PIRSF000505">
    <property type="entry name" value="EPSPS"/>
    <property type="match status" value="1"/>
</dbReference>
<evidence type="ECO:0000259" key="8">
    <source>
        <dbReference type="Pfam" id="PF00275"/>
    </source>
</evidence>
<feature type="binding site" evidence="7">
    <location>
        <position position="196"/>
    </location>
    <ligand>
        <name>3-phosphoshikimate</name>
        <dbReference type="ChEBI" id="CHEBI:145989"/>
    </ligand>
</feature>
<dbReference type="GO" id="GO:0009423">
    <property type="term" value="P:chorismate biosynthetic process"/>
    <property type="evidence" value="ECO:0007669"/>
    <property type="project" value="UniProtKB-UniRule"/>
</dbReference>
<dbReference type="InterPro" id="IPR023193">
    <property type="entry name" value="EPSP_synthase_CS"/>
</dbReference>
<feature type="binding site" evidence="7">
    <location>
        <position position="170"/>
    </location>
    <ligand>
        <name>phosphoenolpyruvate</name>
        <dbReference type="ChEBI" id="CHEBI:58702"/>
    </ligand>
</feature>
<dbReference type="PANTHER" id="PTHR21090:SF5">
    <property type="entry name" value="PENTAFUNCTIONAL AROM POLYPEPTIDE"/>
    <property type="match status" value="1"/>
</dbReference>
<feature type="binding site" evidence="7">
    <location>
        <position position="169"/>
    </location>
    <ligand>
        <name>3-phosphoshikimate</name>
        <dbReference type="ChEBI" id="CHEBI:145989"/>
    </ligand>
</feature>
<sequence length="423" mass="46998">MTQYILKGRSEVKGEIILPGSKSITNRVILLASLSNKKTLIRNYLQSDDTRYMLEALEKLGVMIEKNGSEITVHGTNGSFPNKDCELFLGNAGTAFRPLTAALAMMDGHYRLAGVQRMHERPIKDLVDSLKDLGARINYLENDGFPPLEIFPKTEKIIQKISIKGNVSSQFLTSLLISVPLLNQPLSINLDGELISKPYIDITLRLLQKFGVSFNNMNWNQFNLNGITVFRSPEEIWVEGDASSASYFFGAAAIAGKIEVHGINQESIQGDLKFLDVVSSMGAKVTYLEKSIIVEKSGELRALEVDCKMIPDAAMTLATMALFCKGTTKLINIASWKVKETDRIQAMSNELKKLGATVHSTNNTISITPPSIIKDNVTIDTYDDHRIAMCFSLISLSERNVIINNPECVNKTYPNFFKDFESV</sequence>
<evidence type="ECO:0000256" key="2">
    <source>
        <dbReference type="ARBA" id="ARBA00009948"/>
    </source>
</evidence>
<feature type="binding site" evidence="7">
    <location>
        <position position="170"/>
    </location>
    <ligand>
        <name>3-phosphoshikimate</name>
        <dbReference type="ChEBI" id="CHEBI:145989"/>
    </ligand>
</feature>
<dbReference type="PANTHER" id="PTHR21090">
    <property type="entry name" value="AROM/DEHYDROQUINATE SYNTHASE"/>
    <property type="match status" value="1"/>
</dbReference>
<feature type="binding site" evidence="7">
    <location>
        <position position="23"/>
    </location>
    <ligand>
        <name>3-phosphoshikimate</name>
        <dbReference type="ChEBI" id="CHEBI:145989"/>
    </ligand>
</feature>
<feature type="binding site" evidence="7">
    <location>
        <position position="27"/>
    </location>
    <ligand>
        <name>3-phosphoshikimate</name>
        <dbReference type="ChEBI" id="CHEBI:145989"/>
    </ligand>
</feature>
<feature type="binding site" evidence="7">
    <location>
        <position position="386"/>
    </location>
    <ligand>
        <name>phosphoenolpyruvate</name>
        <dbReference type="ChEBI" id="CHEBI:58702"/>
    </ligand>
</feature>
<evidence type="ECO:0000256" key="1">
    <source>
        <dbReference type="ARBA" id="ARBA00004811"/>
    </source>
</evidence>
<feature type="domain" description="Enolpyruvate transferase" evidence="8">
    <location>
        <begin position="7"/>
        <end position="419"/>
    </location>
</feature>
<dbReference type="PROSITE" id="PS00885">
    <property type="entry name" value="EPSP_SYNTHASE_2"/>
    <property type="match status" value="1"/>
</dbReference>
<keyword evidence="5 7" id="KW-0057">Aromatic amino acid biosynthesis</keyword>
<dbReference type="PROSITE" id="PS00104">
    <property type="entry name" value="EPSP_SYNTHASE_1"/>
    <property type="match status" value="1"/>
</dbReference>
<reference evidence="9 10" key="1">
    <citation type="submission" date="2006-11" db="EMBL/GenBank/DDBJ databases">
        <authorList>
            <person name="Giovannoni S."/>
            <person name="Vergin K."/>
            <person name="Ferriera S."/>
            <person name="Johnson J."/>
            <person name="Kravitz S."/>
            <person name="Beeson K."/>
            <person name="Sutton G."/>
            <person name="Rogers Y.-H."/>
            <person name="Friedman R."/>
            <person name="Frazier M."/>
            <person name="Venter J.C."/>
        </authorList>
    </citation>
    <scope>NUCLEOTIDE SEQUENCE [LARGE SCALE GENOMIC DNA]</scope>
    <source>
        <strain evidence="9 10">HTCC2181</strain>
    </source>
</reference>
<feature type="binding site" evidence="7">
    <location>
        <position position="312"/>
    </location>
    <ligand>
        <name>3-phosphoshikimate</name>
        <dbReference type="ChEBI" id="CHEBI:145989"/>
    </ligand>
</feature>
<accession>A0P6E4</accession>
<feature type="binding site" evidence="7">
    <location>
        <position position="22"/>
    </location>
    <ligand>
        <name>3-phosphoshikimate</name>
        <dbReference type="ChEBI" id="CHEBI:145989"/>
    </ligand>
</feature>
<dbReference type="EC" id="2.5.1.19" evidence="7"/>
<evidence type="ECO:0000256" key="7">
    <source>
        <dbReference type="HAMAP-Rule" id="MF_00210"/>
    </source>
</evidence>
<feature type="binding site" evidence="7">
    <location>
        <position position="121"/>
    </location>
    <ligand>
        <name>phosphoenolpyruvate</name>
        <dbReference type="ChEBI" id="CHEBI:58702"/>
    </ligand>
</feature>
<feature type="binding site" evidence="7">
    <location>
        <position position="343"/>
    </location>
    <ligand>
        <name>phosphoenolpyruvate</name>
        <dbReference type="ChEBI" id="CHEBI:58702"/>
    </ligand>
</feature>
<evidence type="ECO:0000256" key="4">
    <source>
        <dbReference type="ARBA" id="ARBA00022679"/>
    </source>
</evidence>
<dbReference type="InterPro" id="IPR001986">
    <property type="entry name" value="Enolpyruvate_Tfrase_dom"/>
</dbReference>
<evidence type="ECO:0000313" key="10">
    <source>
        <dbReference type="Proteomes" id="UP000054262"/>
    </source>
</evidence>
<dbReference type="SUPFAM" id="SSF55205">
    <property type="entry name" value="EPT/RTPC-like"/>
    <property type="match status" value="1"/>
</dbReference>
<dbReference type="Gene3D" id="3.65.10.10">
    <property type="entry name" value="Enolpyruvate transferase domain"/>
    <property type="match status" value="2"/>
</dbReference>
<keyword evidence="10" id="KW-1185">Reference proteome</keyword>
<feature type="binding site" evidence="7">
    <location>
        <position position="93"/>
    </location>
    <ligand>
        <name>phosphoenolpyruvate</name>
        <dbReference type="ChEBI" id="CHEBI:58702"/>
    </ligand>
</feature>
<comment type="caution">
    <text evidence="9">The sequence shown here is derived from an EMBL/GenBank/DDBJ whole genome shotgun (WGS) entry which is preliminary data.</text>
</comment>
<feature type="active site" description="Proton acceptor" evidence="7">
    <location>
        <position position="312"/>
    </location>
</feature>
<dbReference type="GO" id="GO:0005737">
    <property type="term" value="C:cytoplasm"/>
    <property type="evidence" value="ECO:0007669"/>
    <property type="project" value="UniProtKB-SubCell"/>
</dbReference>
<feature type="binding site" evidence="7">
    <location>
        <position position="22"/>
    </location>
    <ligand>
        <name>phosphoenolpyruvate</name>
        <dbReference type="ChEBI" id="CHEBI:58702"/>
    </ligand>
</feature>
<dbReference type="EMBL" id="AAUX01000001">
    <property type="protein sequence ID" value="EAV47104.1"/>
    <property type="molecule type" value="Genomic_DNA"/>
</dbReference>
<evidence type="ECO:0000256" key="6">
    <source>
        <dbReference type="ARBA" id="ARBA00044633"/>
    </source>
</evidence>
<dbReference type="CDD" id="cd01556">
    <property type="entry name" value="EPSP_synthase"/>
    <property type="match status" value="1"/>
</dbReference>
<evidence type="ECO:0000313" key="9">
    <source>
        <dbReference type="EMBL" id="EAV47104.1"/>
    </source>
</evidence>
<dbReference type="Pfam" id="PF00275">
    <property type="entry name" value="EPSP_synthase"/>
    <property type="match status" value="1"/>
</dbReference>
<dbReference type="HAMAP" id="MF_00210">
    <property type="entry name" value="EPSP_synth"/>
    <property type="match status" value="1"/>
</dbReference>
<dbReference type="UniPathway" id="UPA00053">
    <property type="reaction ID" value="UER00089"/>
</dbReference>
<dbReference type="InterPro" id="IPR013792">
    <property type="entry name" value="RNA3'P_cycl/enolpyr_Trfase_a/b"/>
</dbReference>
<keyword evidence="3 7" id="KW-0028">Amino-acid biosynthesis</keyword>
<comment type="subunit">
    <text evidence="7">Monomer.</text>
</comment>
<evidence type="ECO:0000256" key="3">
    <source>
        <dbReference type="ARBA" id="ARBA00022605"/>
    </source>
</evidence>
<feature type="binding site" evidence="7">
    <location>
        <position position="411"/>
    </location>
    <ligand>
        <name>phosphoenolpyruvate</name>
        <dbReference type="ChEBI" id="CHEBI:58702"/>
    </ligand>
</feature>
<protein>
    <recommendedName>
        <fullName evidence="7">3-phosphoshikimate 1-carboxyvinyltransferase</fullName>
        <ecNumber evidence="7">2.5.1.19</ecNumber>
    </recommendedName>
    <alternativeName>
        <fullName evidence="7">5-enolpyruvylshikimate-3-phosphate synthase</fullName>
        <shortName evidence="7">EPSP synthase</shortName>
        <shortName evidence="7">EPSPS</shortName>
    </alternativeName>
</protein>
<dbReference type="GO" id="GO:0003866">
    <property type="term" value="F:3-phosphoshikimate 1-carboxyvinyltransferase activity"/>
    <property type="evidence" value="ECO:0007669"/>
    <property type="project" value="UniProtKB-UniRule"/>
</dbReference>
<comment type="caution">
    <text evidence="7">Lacks conserved residue(s) required for the propagation of feature annotation.</text>
</comment>
<feature type="binding site" evidence="7">
    <location>
        <position position="339"/>
    </location>
    <ligand>
        <name>3-phosphoshikimate</name>
        <dbReference type="ChEBI" id="CHEBI:145989"/>
    </ligand>
</feature>
<dbReference type="GO" id="GO:0008652">
    <property type="term" value="P:amino acid biosynthetic process"/>
    <property type="evidence" value="ECO:0007669"/>
    <property type="project" value="UniProtKB-KW"/>
</dbReference>
<organism evidence="9 10">
    <name type="scientific">Methylophilales bacterium HTCC2181</name>
    <dbReference type="NCBI Taxonomy" id="383631"/>
    <lineage>
        <taxon>Bacteria</taxon>
        <taxon>Pseudomonadati</taxon>
        <taxon>Pseudomonadota</taxon>
        <taxon>Betaproteobacteria</taxon>
        <taxon>Nitrosomonadales</taxon>
        <taxon>OM43 clade</taxon>
    </lineage>
</organism>
<name>A0P6E4_9PROT</name>
<dbReference type="InterPro" id="IPR036968">
    <property type="entry name" value="Enolpyruvate_Tfrase_sf"/>
</dbReference>